<keyword evidence="3" id="KW-1185">Reference proteome</keyword>
<dbReference type="EMBL" id="KN822019">
    <property type="protein sequence ID" value="KIM66070.1"/>
    <property type="molecule type" value="Genomic_DNA"/>
</dbReference>
<proteinExistence type="predicted"/>
<dbReference type="SUPFAM" id="SSF53098">
    <property type="entry name" value="Ribonuclease H-like"/>
    <property type="match status" value="1"/>
</dbReference>
<dbReference type="GO" id="GO:0046983">
    <property type="term" value="F:protein dimerization activity"/>
    <property type="evidence" value="ECO:0007669"/>
    <property type="project" value="InterPro"/>
</dbReference>
<organism evidence="2 3">
    <name type="scientific">Scleroderma citrinum Foug A</name>
    <dbReference type="NCBI Taxonomy" id="1036808"/>
    <lineage>
        <taxon>Eukaryota</taxon>
        <taxon>Fungi</taxon>
        <taxon>Dikarya</taxon>
        <taxon>Basidiomycota</taxon>
        <taxon>Agaricomycotina</taxon>
        <taxon>Agaricomycetes</taxon>
        <taxon>Agaricomycetidae</taxon>
        <taxon>Boletales</taxon>
        <taxon>Sclerodermatineae</taxon>
        <taxon>Sclerodermataceae</taxon>
        <taxon>Scleroderma</taxon>
    </lineage>
</organism>
<evidence type="ECO:0000259" key="1">
    <source>
        <dbReference type="Pfam" id="PF05699"/>
    </source>
</evidence>
<reference evidence="2 3" key="1">
    <citation type="submission" date="2014-04" db="EMBL/GenBank/DDBJ databases">
        <authorList>
            <consortium name="DOE Joint Genome Institute"/>
            <person name="Kuo A."/>
            <person name="Kohler A."/>
            <person name="Nagy L.G."/>
            <person name="Floudas D."/>
            <person name="Copeland A."/>
            <person name="Barry K.W."/>
            <person name="Cichocki N."/>
            <person name="Veneault-Fourrey C."/>
            <person name="LaButti K."/>
            <person name="Lindquist E.A."/>
            <person name="Lipzen A."/>
            <person name="Lundell T."/>
            <person name="Morin E."/>
            <person name="Murat C."/>
            <person name="Sun H."/>
            <person name="Tunlid A."/>
            <person name="Henrissat B."/>
            <person name="Grigoriev I.V."/>
            <person name="Hibbett D.S."/>
            <person name="Martin F."/>
            <person name="Nordberg H.P."/>
            <person name="Cantor M.N."/>
            <person name="Hua S.X."/>
        </authorList>
    </citation>
    <scope>NUCLEOTIDE SEQUENCE [LARGE SCALE GENOMIC DNA]</scope>
    <source>
        <strain evidence="2 3">Foug A</strain>
    </source>
</reference>
<sequence length="89" mass="9925">YPCLSCMALDYLTIPATSIDIEHLFSCGHLLLSHVHSQLSVQSTHALLCLGIWSELNLVKNTDVNEVSELQDTEEVVDLEDGWDRVADN</sequence>
<gene>
    <name evidence="2" type="ORF">SCLCIDRAFT_111557</name>
</gene>
<feature type="non-terminal residue" evidence="2">
    <location>
        <position position="1"/>
    </location>
</feature>
<reference evidence="3" key="2">
    <citation type="submission" date="2015-01" db="EMBL/GenBank/DDBJ databases">
        <title>Evolutionary Origins and Diversification of the Mycorrhizal Mutualists.</title>
        <authorList>
            <consortium name="DOE Joint Genome Institute"/>
            <consortium name="Mycorrhizal Genomics Consortium"/>
            <person name="Kohler A."/>
            <person name="Kuo A."/>
            <person name="Nagy L.G."/>
            <person name="Floudas D."/>
            <person name="Copeland A."/>
            <person name="Barry K.W."/>
            <person name="Cichocki N."/>
            <person name="Veneault-Fourrey C."/>
            <person name="LaButti K."/>
            <person name="Lindquist E.A."/>
            <person name="Lipzen A."/>
            <person name="Lundell T."/>
            <person name="Morin E."/>
            <person name="Murat C."/>
            <person name="Riley R."/>
            <person name="Ohm R."/>
            <person name="Sun H."/>
            <person name="Tunlid A."/>
            <person name="Henrissat B."/>
            <person name="Grigoriev I.V."/>
            <person name="Hibbett D.S."/>
            <person name="Martin F."/>
        </authorList>
    </citation>
    <scope>NUCLEOTIDE SEQUENCE [LARGE SCALE GENOMIC DNA]</scope>
    <source>
        <strain evidence="3">Foug A</strain>
    </source>
</reference>
<dbReference type="InterPro" id="IPR008906">
    <property type="entry name" value="HATC_C_dom"/>
</dbReference>
<dbReference type="Proteomes" id="UP000053989">
    <property type="component" value="Unassembled WGS sequence"/>
</dbReference>
<feature type="domain" description="HAT C-terminal dimerisation" evidence="1">
    <location>
        <begin position="1"/>
        <end position="53"/>
    </location>
</feature>
<dbReference type="Pfam" id="PF05699">
    <property type="entry name" value="Dimer_Tnp_hAT"/>
    <property type="match status" value="1"/>
</dbReference>
<dbReference type="InParanoid" id="A0A0C3DZV1"/>
<name>A0A0C3DZV1_9AGAM</name>
<evidence type="ECO:0000313" key="2">
    <source>
        <dbReference type="EMBL" id="KIM66070.1"/>
    </source>
</evidence>
<evidence type="ECO:0000313" key="3">
    <source>
        <dbReference type="Proteomes" id="UP000053989"/>
    </source>
</evidence>
<dbReference type="HOGENOM" id="CLU_009123_11_0_1"/>
<dbReference type="AlphaFoldDB" id="A0A0C3DZV1"/>
<dbReference type="InterPro" id="IPR012337">
    <property type="entry name" value="RNaseH-like_sf"/>
</dbReference>
<accession>A0A0C3DZV1</accession>
<protein>
    <recommendedName>
        <fullName evidence="1">HAT C-terminal dimerisation domain-containing protein</fullName>
    </recommendedName>
</protein>
<dbReference type="OrthoDB" id="1715602at2759"/>